<dbReference type="GO" id="GO:0006508">
    <property type="term" value="P:proteolysis"/>
    <property type="evidence" value="ECO:0007669"/>
    <property type="project" value="UniProtKB-KW"/>
</dbReference>
<dbReference type="GO" id="GO:0070008">
    <property type="term" value="F:serine-type exopeptidase activity"/>
    <property type="evidence" value="ECO:0007669"/>
    <property type="project" value="InterPro"/>
</dbReference>
<feature type="chain" id="PRO_5013317496" description="Lysosomal Pro-X carboxypeptidase" evidence="6">
    <location>
        <begin position="19"/>
        <end position="479"/>
    </location>
</feature>
<keyword evidence="2" id="KW-0645">Protease</keyword>
<comment type="caution">
    <text evidence="7">The sequence shown here is derived from an EMBL/GenBank/DDBJ whole genome shotgun (WGS) entry which is preliminary data.</text>
</comment>
<gene>
    <name evidence="7" type="ORF">SteCoe_29651</name>
</gene>
<dbReference type="EMBL" id="MPUH01000938">
    <property type="protein sequence ID" value="OMJ72007.1"/>
    <property type="molecule type" value="Genomic_DNA"/>
</dbReference>
<dbReference type="Proteomes" id="UP000187209">
    <property type="component" value="Unassembled WGS sequence"/>
</dbReference>
<evidence type="ECO:0000313" key="8">
    <source>
        <dbReference type="Proteomes" id="UP000187209"/>
    </source>
</evidence>
<organism evidence="7 8">
    <name type="scientific">Stentor coeruleus</name>
    <dbReference type="NCBI Taxonomy" id="5963"/>
    <lineage>
        <taxon>Eukaryota</taxon>
        <taxon>Sar</taxon>
        <taxon>Alveolata</taxon>
        <taxon>Ciliophora</taxon>
        <taxon>Postciliodesmatophora</taxon>
        <taxon>Heterotrichea</taxon>
        <taxon>Heterotrichida</taxon>
        <taxon>Stentoridae</taxon>
        <taxon>Stentor</taxon>
    </lineage>
</organism>
<keyword evidence="4" id="KW-0378">Hydrolase</keyword>
<keyword evidence="3 6" id="KW-0732">Signal</keyword>
<keyword evidence="8" id="KW-1185">Reference proteome</keyword>
<dbReference type="GO" id="GO:0008239">
    <property type="term" value="F:dipeptidyl-peptidase activity"/>
    <property type="evidence" value="ECO:0007669"/>
    <property type="project" value="TreeGrafter"/>
</dbReference>
<proteinExistence type="inferred from homology"/>
<evidence type="ECO:0000313" key="7">
    <source>
        <dbReference type="EMBL" id="OMJ72007.1"/>
    </source>
</evidence>
<dbReference type="InterPro" id="IPR029058">
    <property type="entry name" value="AB_hydrolase_fold"/>
</dbReference>
<evidence type="ECO:0008006" key="9">
    <source>
        <dbReference type="Google" id="ProtNLM"/>
    </source>
</evidence>
<dbReference type="OrthoDB" id="2130629at2759"/>
<evidence type="ECO:0000256" key="4">
    <source>
        <dbReference type="ARBA" id="ARBA00022801"/>
    </source>
</evidence>
<sequence>MKWLILLVSIIGCFSIRGLNKASVESIPGYTLMNISVPIDHYAPNSPTFQMRYYIRTDYYQQTKSGPIFFYCGNEGAIEMFVNNSGYIDFLASQVDAIVVFAEHRYFGQSMPFGSASFQTPNNVKYLSPHQALADYAYLLTYLKREYYGLPVIAWGGSYGGMLAAWFRMKFPHLVAGSIASSAPIFHFNGTVDPNEFNQIVTQHFSEVGGPGCPAVIRTAFQYLEAMRYNSSYYYNLEQWFNTCEEIITSDDVYSIMNWLYNAFSYLAMTDYTSPSNFLQVLPAYPVSLACGNITQVVDLTDYAHVFEYVAKGANVYYNSSGTQMCNELNLTISEGNLGDEGWDFLACTTLSMPSGMNGVTDMFWYEPWDQLAYDSSCLQTWGEATQVNYAALWYGNSLNQTYILRHASNILFSSGSLDPWQSGSVLMNSNPNLVAYVMEGGDHHSDLRMPALNDPPEVVSGRVIIKQTIQYWINGTIS</sequence>
<dbReference type="Gene3D" id="1.20.120.980">
    <property type="entry name" value="Serine carboxypeptidase S28, SKS domain"/>
    <property type="match status" value="1"/>
</dbReference>
<accession>A0A1R2B5H3</accession>
<reference evidence="7 8" key="1">
    <citation type="submission" date="2016-11" db="EMBL/GenBank/DDBJ databases">
        <title>The macronuclear genome of Stentor coeruleus: a giant cell with tiny introns.</title>
        <authorList>
            <person name="Slabodnick M."/>
            <person name="Ruby J.G."/>
            <person name="Reiff S.B."/>
            <person name="Swart E.C."/>
            <person name="Gosai S."/>
            <person name="Prabakaran S."/>
            <person name="Witkowska E."/>
            <person name="Larue G.E."/>
            <person name="Fisher S."/>
            <person name="Freeman R.M."/>
            <person name="Gunawardena J."/>
            <person name="Chu W."/>
            <person name="Stover N.A."/>
            <person name="Gregory B.D."/>
            <person name="Nowacki M."/>
            <person name="Derisi J."/>
            <person name="Roy S.W."/>
            <person name="Marshall W.F."/>
            <person name="Sood P."/>
        </authorList>
    </citation>
    <scope>NUCLEOTIDE SEQUENCE [LARGE SCALE GENOMIC DNA]</scope>
    <source>
        <strain evidence="7">WM001</strain>
    </source>
</reference>
<dbReference type="PANTHER" id="PTHR11010">
    <property type="entry name" value="PROTEASE S28 PRO-X CARBOXYPEPTIDASE-RELATED"/>
    <property type="match status" value="1"/>
</dbReference>
<evidence type="ECO:0000256" key="1">
    <source>
        <dbReference type="ARBA" id="ARBA00011079"/>
    </source>
</evidence>
<feature type="signal peptide" evidence="6">
    <location>
        <begin position="1"/>
        <end position="18"/>
    </location>
</feature>
<dbReference type="Gene3D" id="3.40.50.1820">
    <property type="entry name" value="alpha/beta hydrolase"/>
    <property type="match status" value="1"/>
</dbReference>
<evidence type="ECO:0000256" key="6">
    <source>
        <dbReference type="SAM" id="SignalP"/>
    </source>
</evidence>
<dbReference type="AlphaFoldDB" id="A0A1R2B5H3"/>
<dbReference type="InterPro" id="IPR042269">
    <property type="entry name" value="Ser_carbopepase_S28_SKS"/>
</dbReference>
<dbReference type="PANTHER" id="PTHR11010:SF38">
    <property type="entry name" value="LYSOSOMAL PRO-X CARBOXYPEPTIDASE"/>
    <property type="match status" value="1"/>
</dbReference>
<name>A0A1R2B5H3_9CILI</name>
<comment type="similarity">
    <text evidence="1">Belongs to the peptidase S28 family.</text>
</comment>
<dbReference type="InterPro" id="IPR008758">
    <property type="entry name" value="Peptidase_S28"/>
</dbReference>
<keyword evidence="5" id="KW-0325">Glycoprotein</keyword>
<evidence type="ECO:0000256" key="5">
    <source>
        <dbReference type="ARBA" id="ARBA00023180"/>
    </source>
</evidence>
<dbReference type="Pfam" id="PF05577">
    <property type="entry name" value="Peptidase_S28"/>
    <property type="match status" value="1"/>
</dbReference>
<protein>
    <recommendedName>
        <fullName evidence="9">Lysosomal Pro-X carboxypeptidase</fullName>
    </recommendedName>
</protein>
<dbReference type="SUPFAM" id="SSF53474">
    <property type="entry name" value="alpha/beta-Hydrolases"/>
    <property type="match status" value="1"/>
</dbReference>
<evidence type="ECO:0000256" key="2">
    <source>
        <dbReference type="ARBA" id="ARBA00022670"/>
    </source>
</evidence>
<evidence type="ECO:0000256" key="3">
    <source>
        <dbReference type="ARBA" id="ARBA00022729"/>
    </source>
</evidence>